<reference evidence="1" key="1">
    <citation type="submission" date="2022-04" db="EMBL/GenBank/DDBJ databases">
        <title>Genome of the entomopathogenic fungus Entomophthora muscae.</title>
        <authorList>
            <person name="Elya C."/>
            <person name="Lovett B.R."/>
            <person name="Lee E."/>
            <person name="Macias A.M."/>
            <person name="Hajek A.E."/>
            <person name="De Bivort B.L."/>
            <person name="Kasson M.T."/>
            <person name="De Fine Licht H.H."/>
            <person name="Stajich J.E."/>
        </authorList>
    </citation>
    <scope>NUCLEOTIDE SEQUENCE</scope>
    <source>
        <strain evidence="1">Berkeley</strain>
    </source>
</reference>
<name>A0ACC2TUX7_9FUNG</name>
<evidence type="ECO:0000313" key="1">
    <source>
        <dbReference type="EMBL" id="KAJ9078548.1"/>
    </source>
</evidence>
<dbReference type="Proteomes" id="UP001165960">
    <property type="component" value="Unassembled WGS sequence"/>
</dbReference>
<proteinExistence type="predicted"/>
<dbReference type="EMBL" id="QTSX02002145">
    <property type="protein sequence ID" value="KAJ9078548.1"/>
    <property type="molecule type" value="Genomic_DNA"/>
</dbReference>
<comment type="caution">
    <text evidence="1">The sequence shown here is derived from an EMBL/GenBank/DDBJ whole genome shotgun (WGS) entry which is preliminary data.</text>
</comment>
<sequence>MYIYMISIRKAINESDKSLCFKLRAEVFCKEQNVPGETERDEYDDTCIHWLAFASNGTSKEVPAGVARVVIKATTELSSDNSKEFIGKIGRVAVLPEHRGQGIAKLIMNALEEDLIENDPHVTKTFLHAQQDKKGFYQKIGYYVLDPESSPFLEENILHVKMAKNIK</sequence>
<accession>A0ACC2TUX7</accession>
<keyword evidence="2" id="KW-1185">Reference proteome</keyword>
<gene>
    <name evidence="1" type="ORF">DSO57_1005693</name>
</gene>
<organism evidence="1 2">
    <name type="scientific">Entomophthora muscae</name>
    <dbReference type="NCBI Taxonomy" id="34485"/>
    <lineage>
        <taxon>Eukaryota</taxon>
        <taxon>Fungi</taxon>
        <taxon>Fungi incertae sedis</taxon>
        <taxon>Zoopagomycota</taxon>
        <taxon>Entomophthoromycotina</taxon>
        <taxon>Entomophthoromycetes</taxon>
        <taxon>Entomophthorales</taxon>
        <taxon>Entomophthoraceae</taxon>
        <taxon>Entomophthora</taxon>
    </lineage>
</organism>
<evidence type="ECO:0000313" key="2">
    <source>
        <dbReference type="Proteomes" id="UP001165960"/>
    </source>
</evidence>
<protein>
    <submittedName>
        <fullName evidence="1">Uncharacterized protein</fullName>
    </submittedName>
</protein>